<name>A0A2R6A8A5_9ARCH</name>
<comment type="caution">
    <text evidence="1">The sequence shown here is derived from an EMBL/GenBank/DDBJ whole genome shotgun (WGS) entry which is preliminary data.</text>
</comment>
<sequence>MNALTKLPSKLASKCNRKRWGEVDAEVFALYGLTGSEINTVMNLPALRLTHRLEILEYFRKSSCGMGLLAGWVRGWAGVTAKRLRRLSRHHRMGSRMVAKTYDLGFGRGACTRGN</sequence>
<dbReference type="EMBL" id="NEXE01000352">
    <property type="protein sequence ID" value="PSN82577.1"/>
    <property type="molecule type" value="Genomic_DNA"/>
</dbReference>
<dbReference type="AlphaFoldDB" id="A0A2R6A8A5"/>
<evidence type="ECO:0000313" key="1">
    <source>
        <dbReference type="EMBL" id="PSN82577.1"/>
    </source>
</evidence>
<gene>
    <name evidence="1" type="ORF">B9Q03_14085</name>
</gene>
<proteinExistence type="predicted"/>
<organism evidence="1 2">
    <name type="scientific">Candidatus Marsarchaeota G2 archaeon OSP_D</name>
    <dbReference type="NCBI Taxonomy" id="1978157"/>
    <lineage>
        <taxon>Archaea</taxon>
        <taxon>Candidatus Marsarchaeota</taxon>
        <taxon>Candidatus Marsarchaeota group 2</taxon>
    </lineage>
</organism>
<protein>
    <submittedName>
        <fullName evidence="1">Uncharacterized protein</fullName>
    </submittedName>
</protein>
<reference evidence="1 2" key="1">
    <citation type="submission" date="2017-04" db="EMBL/GenBank/DDBJ databases">
        <title>Novel microbial lineages endemic to geothermal iron-oxide mats fill important gaps in the evolutionary history of Archaea.</title>
        <authorList>
            <person name="Jay Z.J."/>
            <person name="Beam J.P."/>
            <person name="Dlakic M."/>
            <person name="Rusch D.B."/>
            <person name="Kozubal M.A."/>
            <person name="Inskeep W.P."/>
        </authorList>
    </citation>
    <scope>NUCLEOTIDE SEQUENCE [LARGE SCALE GENOMIC DNA]</scope>
    <source>
        <strain evidence="1">OSP_D</strain>
    </source>
</reference>
<accession>A0A2R6A8A5</accession>
<dbReference type="Proteomes" id="UP000240322">
    <property type="component" value="Unassembled WGS sequence"/>
</dbReference>
<evidence type="ECO:0000313" key="2">
    <source>
        <dbReference type="Proteomes" id="UP000240322"/>
    </source>
</evidence>